<keyword evidence="11" id="KW-1185">Reference proteome</keyword>
<dbReference type="PROSITE" id="PS01131">
    <property type="entry name" value="RRNA_A_DIMETH"/>
    <property type="match status" value="1"/>
</dbReference>
<dbReference type="InterPro" id="IPR020596">
    <property type="entry name" value="rRNA_Ade_Mease_Trfase_CS"/>
</dbReference>
<evidence type="ECO:0000256" key="5">
    <source>
        <dbReference type="ARBA" id="ARBA00022691"/>
    </source>
</evidence>
<feature type="binding site" evidence="7 8">
    <location>
        <position position="124"/>
    </location>
    <ligand>
        <name>S-adenosyl-L-methionine</name>
        <dbReference type="ChEBI" id="CHEBI:59789"/>
    </ligand>
</feature>
<evidence type="ECO:0000256" key="6">
    <source>
        <dbReference type="ARBA" id="ARBA00022884"/>
    </source>
</evidence>
<dbReference type="CDD" id="cd02440">
    <property type="entry name" value="AdoMet_MTases"/>
    <property type="match status" value="1"/>
</dbReference>
<dbReference type="GO" id="GO:0052908">
    <property type="term" value="F:16S rRNA (adenine(1518)-N(6)/adenine(1519)-N(6))-dimethyltransferase activity"/>
    <property type="evidence" value="ECO:0007669"/>
    <property type="project" value="UniProtKB-EC"/>
</dbReference>
<evidence type="ECO:0000256" key="7">
    <source>
        <dbReference type="HAMAP-Rule" id="MF_00607"/>
    </source>
</evidence>
<keyword evidence="2 7" id="KW-0698">rRNA processing</keyword>
<dbReference type="Pfam" id="PF00398">
    <property type="entry name" value="RrnaAD"/>
    <property type="match status" value="1"/>
</dbReference>
<proteinExistence type="inferred from homology"/>
<keyword evidence="5 7" id="KW-0949">S-adenosyl-L-methionine</keyword>
<dbReference type="Proteomes" id="UP001596024">
    <property type="component" value="Unassembled WGS sequence"/>
</dbReference>
<evidence type="ECO:0000313" key="10">
    <source>
        <dbReference type="EMBL" id="MFC4724621.1"/>
    </source>
</evidence>
<organism evidence="10 11">
    <name type="scientific">Glycocaulis abyssi</name>
    <dbReference type="NCBI Taxonomy" id="1433403"/>
    <lineage>
        <taxon>Bacteria</taxon>
        <taxon>Pseudomonadati</taxon>
        <taxon>Pseudomonadota</taxon>
        <taxon>Alphaproteobacteria</taxon>
        <taxon>Maricaulales</taxon>
        <taxon>Maricaulaceae</taxon>
        <taxon>Glycocaulis</taxon>
    </lineage>
</organism>
<gene>
    <name evidence="7 10" type="primary">rsmA</name>
    <name evidence="7" type="synonym">ksgA</name>
    <name evidence="10" type="ORF">ACFPB0_04890</name>
</gene>
<dbReference type="SUPFAM" id="SSF53335">
    <property type="entry name" value="S-adenosyl-L-methionine-dependent methyltransferases"/>
    <property type="match status" value="1"/>
</dbReference>
<dbReference type="RefSeq" id="WP_371393775.1">
    <property type="nucleotide sequence ID" value="NZ_CP163421.1"/>
</dbReference>
<keyword evidence="3 7" id="KW-0489">Methyltransferase</keyword>
<comment type="similarity">
    <text evidence="7">Belongs to the class I-like SAM-binding methyltransferase superfamily. rRNA adenine N(6)-methyltransferase family. RsmA subfamily.</text>
</comment>
<dbReference type="PANTHER" id="PTHR11727:SF7">
    <property type="entry name" value="DIMETHYLADENOSINE TRANSFERASE-RELATED"/>
    <property type="match status" value="1"/>
</dbReference>
<feature type="binding site" evidence="7 8">
    <location>
        <position position="76"/>
    </location>
    <ligand>
        <name>S-adenosyl-L-methionine</name>
        <dbReference type="ChEBI" id="CHEBI:59789"/>
    </ligand>
</feature>
<accession>A0ABV9N8I8</accession>
<reference evidence="11" key="1">
    <citation type="journal article" date="2019" name="Int. J. Syst. Evol. Microbiol.">
        <title>The Global Catalogue of Microorganisms (GCM) 10K type strain sequencing project: providing services to taxonomists for standard genome sequencing and annotation.</title>
        <authorList>
            <consortium name="The Broad Institute Genomics Platform"/>
            <consortium name="The Broad Institute Genome Sequencing Center for Infectious Disease"/>
            <person name="Wu L."/>
            <person name="Ma J."/>
        </authorList>
    </citation>
    <scope>NUCLEOTIDE SEQUENCE [LARGE SCALE GENOMIC DNA]</scope>
    <source>
        <strain evidence="11">CCUG 62981</strain>
    </source>
</reference>
<feature type="domain" description="Ribosomal RNA adenine methylase transferase N-terminal" evidence="9">
    <location>
        <begin position="34"/>
        <end position="210"/>
    </location>
</feature>
<comment type="caution">
    <text evidence="10">The sequence shown here is derived from an EMBL/GenBank/DDBJ whole genome shotgun (WGS) entry which is preliminary data.</text>
</comment>
<keyword evidence="4 7" id="KW-0808">Transferase</keyword>
<evidence type="ECO:0000256" key="1">
    <source>
        <dbReference type="ARBA" id="ARBA00022490"/>
    </source>
</evidence>
<dbReference type="Gene3D" id="3.40.50.150">
    <property type="entry name" value="Vaccinia Virus protein VP39"/>
    <property type="match status" value="1"/>
</dbReference>
<keyword evidence="6 7" id="KW-0694">RNA-binding</keyword>
<feature type="binding site" evidence="7 8">
    <location>
        <position position="27"/>
    </location>
    <ligand>
        <name>S-adenosyl-L-methionine</name>
        <dbReference type="ChEBI" id="CHEBI:59789"/>
    </ligand>
</feature>
<dbReference type="EC" id="2.1.1.182" evidence="7"/>
<dbReference type="PROSITE" id="PS51689">
    <property type="entry name" value="SAM_RNA_A_N6_MT"/>
    <property type="match status" value="1"/>
</dbReference>
<keyword evidence="1 7" id="KW-0963">Cytoplasm</keyword>
<dbReference type="Gene3D" id="1.10.8.100">
    <property type="entry name" value="Ribosomal RNA adenine dimethylase-like, domain 2"/>
    <property type="match status" value="1"/>
</dbReference>
<dbReference type="HAMAP" id="MF_00607">
    <property type="entry name" value="16SrRNA_methyltr_A"/>
    <property type="match status" value="1"/>
</dbReference>
<dbReference type="EMBL" id="JBHSGQ010000002">
    <property type="protein sequence ID" value="MFC4724621.1"/>
    <property type="molecule type" value="Genomic_DNA"/>
</dbReference>
<dbReference type="PANTHER" id="PTHR11727">
    <property type="entry name" value="DIMETHYLADENOSINE TRANSFERASE"/>
    <property type="match status" value="1"/>
</dbReference>
<dbReference type="InterPro" id="IPR023165">
    <property type="entry name" value="rRNA_Ade_diMease-like_C"/>
</dbReference>
<dbReference type="InterPro" id="IPR029063">
    <property type="entry name" value="SAM-dependent_MTases_sf"/>
</dbReference>
<evidence type="ECO:0000256" key="8">
    <source>
        <dbReference type="PROSITE-ProRule" id="PRU01026"/>
    </source>
</evidence>
<feature type="binding site" evidence="7 8">
    <location>
        <position position="29"/>
    </location>
    <ligand>
        <name>S-adenosyl-L-methionine</name>
        <dbReference type="ChEBI" id="CHEBI:59789"/>
    </ligand>
</feature>
<dbReference type="InterPro" id="IPR011530">
    <property type="entry name" value="rRNA_adenine_dimethylase"/>
</dbReference>
<dbReference type="InterPro" id="IPR001737">
    <property type="entry name" value="KsgA/Erm"/>
</dbReference>
<feature type="binding site" evidence="7 8">
    <location>
        <position position="102"/>
    </location>
    <ligand>
        <name>S-adenosyl-L-methionine</name>
        <dbReference type="ChEBI" id="CHEBI:59789"/>
    </ligand>
</feature>
<evidence type="ECO:0000259" key="9">
    <source>
        <dbReference type="SMART" id="SM00650"/>
    </source>
</evidence>
<name>A0ABV9N8I8_9PROT</name>
<evidence type="ECO:0000256" key="4">
    <source>
        <dbReference type="ARBA" id="ARBA00022679"/>
    </source>
</evidence>
<comment type="subcellular location">
    <subcellularLocation>
        <location evidence="7">Cytoplasm</location>
    </subcellularLocation>
</comment>
<dbReference type="InterPro" id="IPR020598">
    <property type="entry name" value="rRNA_Ade_methylase_Trfase_N"/>
</dbReference>
<evidence type="ECO:0000313" key="11">
    <source>
        <dbReference type="Proteomes" id="UP001596024"/>
    </source>
</evidence>
<protein>
    <recommendedName>
        <fullName evidence="7">Ribosomal RNA small subunit methyltransferase A</fullName>
        <ecNumber evidence="7">2.1.1.182</ecNumber>
    </recommendedName>
    <alternativeName>
        <fullName evidence="7">16S rRNA (adenine(1518)-N(6)/adenine(1519)-N(6))-dimethyltransferase</fullName>
    </alternativeName>
    <alternativeName>
        <fullName evidence="7">16S rRNA dimethyladenosine transferase</fullName>
    </alternativeName>
    <alternativeName>
        <fullName evidence="7">16S rRNA dimethylase</fullName>
    </alternativeName>
    <alternativeName>
        <fullName evidence="7">S-adenosylmethionine-6-N', N'-adenosyl(rRNA) dimethyltransferase</fullName>
    </alternativeName>
</protein>
<feature type="binding site" evidence="7 8">
    <location>
        <position position="54"/>
    </location>
    <ligand>
        <name>S-adenosyl-L-methionine</name>
        <dbReference type="ChEBI" id="CHEBI:59789"/>
    </ligand>
</feature>
<evidence type="ECO:0000256" key="3">
    <source>
        <dbReference type="ARBA" id="ARBA00022603"/>
    </source>
</evidence>
<dbReference type="NCBIfam" id="TIGR00755">
    <property type="entry name" value="ksgA"/>
    <property type="match status" value="1"/>
</dbReference>
<comment type="catalytic activity">
    <reaction evidence="7">
        <text>adenosine(1518)/adenosine(1519) in 16S rRNA + 4 S-adenosyl-L-methionine = N(6)-dimethyladenosine(1518)/N(6)-dimethyladenosine(1519) in 16S rRNA + 4 S-adenosyl-L-homocysteine + 4 H(+)</text>
        <dbReference type="Rhea" id="RHEA:19609"/>
        <dbReference type="Rhea" id="RHEA-COMP:10232"/>
        <dbReference type="Rhea" id="RHEA-COMP:10233"/>
        <dbReference type="ChEBI" id="CHEBI:15378"/>
        <dbReference type="ChEBI" id="CHEBI:57856"/>
        <dbReference type="ChEBI" id="CHEBI:59789"/>
        <dbReference type="ChEBI" id="CHEBI:74411"/>
        <dbReference type="ChEBI" id="CHEBI:74493"/>
        <dbReference type="EC" id="2.1.1.182"/>
    </reaction>
</comment>
<sequence>MSADTLPPLREVIASHGLAADKRFGQHFLLDLNLTAKIARLCGELPQSTVIEVGPGPGGLTRALLGEGARRVIAIEKDPRFIPALDDINSAFDGRLSVIEADALKVGRDALGLKADERAVIAANLPYNVGTALFTGWLEAEPLWWSRAVLMFQKEVAERIVARTGEDAYGRLAILTAARAKAKYAFTLPARAFTPPPKVDSAVVVIDPLPNGERFADVEALSVVTASAFGQRRKTLRKSLGQAASQTRASAEELLVSCDIDPGARAETIPPEGFMALATAWRAARG</sequence>
<comment type="function">
    <text evidence="7">Specifically dimethylates two adjacent adenosines (A1518 and A1519) in the loop of a conserved hairpin near the 3'-end of 16S rRNA in the 30S particle. May play a critical role in biogenesis of 30S subunits.</text>
</comment>
<evidence type="ECO:0000256" key="2">
    <source>
        <dbReference type="ARBA" id="ARBA00022552"/>
    </source>
</evidence>
<dbReference type="SMART" id="SM00650">
    <property type="entry name" value="rADc"/>
    <property type="match status" value="1"/>
</dbReference>